<reference evidence="3 4" key="1">
    <citation type="submission" date="2019-09" db="EMBL/GenBank/DDBJ databases">
        <title>Goodfellowia gen. nov., a new genus of the Pseudonocardineae related to Actinoalloteichus, containing Goodfellowia coeruleoviolacea gen. nov., comb. nov. gen. nov., comb. nov.</title>
        <authorList>
            <person name="Labeda D."/>
        </authorList>
    </citation>
    <scope>NUCLEOTIDE SEQUENCE [LARGE SCALE GENOMIC DNA]</scope>
    <source>
        <strain evidence="3 4">AN110305</strain>
    </source>
</reference>
<dbReference type="GO" id="GO:0004622">
    <property type="term" value="F:phosphatidylcholine lysophospholipase activity"/>
    <property type="evidence" value="ECO:0007669"/>
    <property type="project" value="TreeGrafter"/>
</dbReference>
<keyword evidence="1" id="KW-1133">Transmembrane helix</keyword>
<accession>A0A5B2XKE5</accession>
<comment type="caution">
    <text evidence="3">The sequence shown here is derived from an EMBL/GenBank/DDBJ whole genome shotgun (WGS) entry which is preliminary data.</text>
</comment>
<evidence type="ECO:0000256" key="1">
    <source>
        <dbReference type="SAM" id="Phobius"/>
    </source>
</evidence>
<dbReference type="CDD" id="cd01836">
    <property type="entry name" value="FeeA_FeeB_like"/>
    <property type="match status" value="1"/>
</dbReference>
<dbReference type="AlphaFoldDB" id="A0A5B2XKE5"/>
<sequence length="319" mass="32975">MTGFRAVRSVVLTAGALGGLSGVAYGLFMEQSKRARLVIGVPEDPPLHADGVYLPDGTGPVPLGEHDGPTPLRFGVFGDSSAAGVGVESERELPGVLLAVGLAEEAERPVLLTTYAISGATTPDLAGQVDGALAERADGTPPVPPEVALVIIGANDVTDTIPIRSSARMLATEVERLRAAGVGVVVGTCPDLGAILPIPQPLRSVARTWSLTLGRTQRRAVDEVGGTPVPLADLLSPEFLARPGELFSPDRFHPNAAGYEAAAAVLLAPLCSVAGVWSGGPLPALPRRSATAEANRPTTKAIAWLNRLNRRQDSPLIPS</sequence>
<organism evidence="3 4">
    <name type="scientific">Solihabitans fulvus</name>
    <dbReference type="NCBI Taxonomy" id="1892852"/>
    <lineage>
        <taxon>Bacteria</taxon>
        <taxon>Bacillati</taxon>
        <taxon>Actinomycetota</taxon>
        <taxon>Actinomycetes</taxon>
        <taxon>Pseudonocardiales</taxon>
        <taxon>Pseudonocardiaceae</taxon>
        <taxon>Solihabitans</taxon>
    </lineage>
</organism>
<dbReference type="Pfam" id="PF13472">
    <property type="entry name" value="Lipase_GDSL_2"/>
    <property type="match status" value="1"/>
</dbReference>
<feature type="domain" description="SGNH hydrolase-type esterase" evidence="2">
    <location>
        <begin position="76"/>
        <end position="261"/>
    </location>
</feature>
<protein>
    <submittedName>
        <fullName evidence="3">SGNH/GDSL hydrolase family protein</fullName>
    </submittedName>
</protein>
<keyword evidence="4" id="KW-1185">Reference proteome</keyword>
<proteinExistence type="predicted"/>
<feature type="transmembrane region" description="Helical" evidence="1">
    <location>
        <begin position="6"/>
        <end position="28"/>
    </location>
</feature>
<dbReference type="EMBL" id="VUOB01000018">
    <property type="protein sequence ID" value="KAA2263242.1"/>
    <property type="molecule type" value="Genomic_DNA"/>
</dbReference>
<dbReference type="RefSeq" id="WP_149849318.1">
    <property type="nucleotide sequence ID" value="NZ_VUOB01000018.1"/>
</dbReference>
<name>A0A5B2XKE5_9PSEU</name>
<dbReference type="Proteomes" id="UP000323454">
    <property type="component" value="Unassembled WGS sequence"/>
</dbReference>
<gene>
    <name evidence="3" type="ORF">F0L68_10515</name>
</gene>
<dbReference type="SUPFAM" id="SSF52266">
    <property type="entry name" value="SGNH hydrolase"/>
    <property type="match status" value="1"/>
</dbReference>
<dbReference type="PANTHER" id="PTHR30383">
    <property type="entry name" value="THIOESTERASE 1/PROTEASE 1/LYSOPHOSPHOLIPASE L1"/>
    <property type="match status" value="1"/>
</dbReference>
<dbReference type="InterPro" id="IPR051532">
    <property type="entry name" value="Ester_Hydrolysis_Enzymes"/>
</dbReference>
<evidence type="ECO:0000313" key="3">
    <source>
        <dbReference type="EMBL" id="KAA2263242.1"/>
    </source>
</evidence>
<evidence type="ECO:0000259" key="2">
    <source>
        <dbReference type="Pfam" id="PF13472"/>
    </source>
</evidence>
<evidence type="ECO:0000313" key="4">
    <source>
        <dbReference type="Proteomes" id="UP000323454"/>
    </source>
</evidence>
<dbReference type="InterPro" id="IPR013830">
    <property type="entry name" value="SGNH_hydro"/>
</dbReference>
<keyword evidence="3" id="KW-0378">Hydrolase</keyword>
<reference evidence="3 4" key="2">
    <citation type="submission" date="2019-09" db="EMBL/GenBank/DDBJ databases">
        <authorList>
            <person name="Jin C."/>
        </authorList>
    </citation>
    <scope>NUCLEOTIDE SEQUENCE [LARGE SCALE GENOMIC DNA]</scope>
    <source>
        <strain evidence="3 4">AN110305</strain>
    </source>
</reference>
<keyword evidence="1" id="KW-0472">Membrane</keyword>
<keyword evidence="1" id="KW-0812">Transmembrane</keyword>
<dbReference type="Gene3D" id="3.40.50.1110">
    <property type="entry name" value="SGNH hydrolase"/>
    <property type="match status" value="1"/>
</dbReference>
<dbReference type="OrthoDB" id="9804395at2"/>
<dbReference type="PANTHER" id="PTHR30383:SF5">
    <property type="entry name" value="SGNH HYDROLASE-TYPE ESTERASE DOMAIN-CONTAINING PROTEIN"/>
    <property type="match status" value="1"/>
</dbReference>
<dbReference type="InterPro" id="IPR036514">
    <property type="entry name" value="SGNH_hydro_sf"/>
</dbReference>